<comment type="caution">
    <text evidence="2">The sequence shown here is derived from an EMBL/GenBank/DDBJ whole genome shotgun (WGS) entry which is preliminary data.</text>
</comment>
<evidence type="ECO:0000256" key="1">
    <source>
        <dbReference type="SAM" id="MobiDB-lite"/>
    </source>
</evidence>
<gene>
    <name evidence="2" type="ORF">P7K49_028878</name>
</gene>
<keyword evidence="3" id="KW-1185">Reference proteome</keyword>
<dbReference type="EMBL" id="JASSZA010000015">
    <property type="protein sequence ID" value="KAK2092350.1"/>
    <property type="molecule type" value="Genomic_DNA"/>
</dbReference>
<proteinExistence type="predicted"/>
<accession>A0ABQ9U6I4</accession>
<name>A0ABQ9U6I4_SAGOE</name>
<protein>
    <submittedName>
        <fullName evidence="2">Uncharacterized protein</fullName>
    </submittedName>
</protein>
<sequence>MGRDTGGISLAKSQVCGFLTVSEGLSFELELGCVSEEKAKERGTFQGSHMHPGHQRDDIGHSQFPCSQRFQKDIGIMAKQQ</sequence>
<organism evidence="2 3">
    <name type="scientific">Saguinus oedipus</name>
    <name type="common">Cotton-top tamarin</name>
    <name type="synonym">Oedipomidas oedipus</name>
    <dbReference type="NCBI Taxonomy" id="9490"/>
    <lineage>
        <taxon>Eukaryota</taxon>
        <taxon>Metazoa</taxon>
        <taxon>Chordata</taxon>
        <taxon>Craniata</taxon>
        <taxon>Vertebrata</taxon>
        <taxon>Euteleostomi</taxon>
        <taxon>Mammalia</taxon>
        <taxon>Eutheria</taxon>
        <taxon>Euarchontoglires</taxon>
        <taxon>Primates</taxon>
        <taxon>Haplorrhini</taxon>
        <taxon>Platyrrhini</taxon>
        <taxon>Cebidae</taxon>
        <taxon>Callitrichinae</taxon>
        <taxon>Saguinus</taxon>
    </lineage>
</organism>
<feature type="region of interest" description="Disordered" evidence="1">
    <location>
        <begin position="43"/>
        <end position="63"/>
    </location>
</feature>
<evidence type="ECO:0000313" key="3">
    <source>
        <dbReference type="Proteomes" id="UP001266305"/>
    </source>
</evidence>
<evidence type="ECO:0000313" key="2">
    <source>
        <dbReference type="EMBL" id="KAK2092350.1"/>
    </source>
</evidence>
<dbReference type="Proteomes" id="UP001266305">
    <property type="component" value="Unassembled WGS sequence"/>
</dbReference>
<reference evidence="2 3" key="1">
    <citation type="submission" date="2023-05" db="EMBL/GenBank/DDBJ databases">
        <title>B98-5 Cell Line De Novo Hybrid Assembly: An Optical Mapping Approach.</title>
        <authorList>
            <person name="Kananen K."/>
            <person name="Auerbach J.A."/>
            <person name="Kautto E."/>
            <person name="Blachly J.S."/>
        </authorList>
    </citation>
    <scope>NUCLEOTIDE SEQUENCE [LARGE SCALE GENOMIC DNA]</scope>
    <source>
        <strain evidence="2">B95-8</strain>
        <tissue evidence="2">Cell line</tissue>
    </source>
</reference>